<dbReference type="AlphaFoldDB" id="A0A942IBU3"/>
<evidence type="ECO:0000313" key="3">
    <source>
        <dbReference type="Proteomes" id="UP000680348"/>
    </source>
</evidence>
<protein>
    <submittedName>
        <fullName evidence="2">Uncharacterized protein</fullName>
    </submittedName>
</protein>
<organism evidence="2 3">
    <name type="scientific">Pseudaminobacter soli</name>
    <name type="common">ex Zhang et al. 2022</name>
    <dbReference type="NCBI Taxonomy" id="2831468"/>
    <lineage>
        <taxon>Bacteria</taxon>
        <taxon>Pseudomonadati</taxon>
        <taxon>Pseudomonadota</taxon>
        <taxon>Alphaproteobacteria</taxon>
        <taxon>Hyphomicrobiales</taxon>
        <taxon>Phyllobacteriaceae</taxon>
        <taxon>Pseudaminobacter</taxon>
    </lineage>
</organism>
<evidence type="ECO:0000313" key="2">
    <source>
        <dbReference type="EMBL" id="MBS3651951.1"/>
    </source>
</evidence>
<gene>
    <name evidence="2" type="ORF">KEU06_25425</name>
</gene>
<accession>A0A942IBU3</accession>
<dbReference type="EMBL" id="JAGWCR010000017">
    <property type="protein sequence ID" value="MBS3651951.1"/>
    <property type="molecule type" value="Genomic_DNA"/>
</dbReference>
<name>A0A942IBU3_9HYPH</name>
<dbReference type="RefSeq" id="WP_188257498.1">
    <property type="nucleotide sequence ID" value="NZ_JABVCF010000017.1"/>
</dbReference>
<evidence type="ECO:0000256" key="1">
    <source>
        <dbReference type="SAM" id="MobiDB-lite"/>
    </source>
</evidence>
<reference evidence="2" key="1">
    <citation type="submission" date="2021-04" db="EMBL/GenBank/DDBJ databases">
        <title>Pseudaminobacter soli sp. nov., isolated from paddy soil contaminated by heavy metals.</title>
        <authorList>
            <person name="Zhang K."/>
        </authorList>
    </citation>
    <scope>NUCLEOTIDE SEQUENCE</scope>
    <source>
        <strain evidence="2">19-2017</strain>
    </source>
</reference>
<proteinExistence type="predicted"/>
<dbReference type="Proteomes" id="UP000680348">
    <property type="component" value="Unassembled WGS sequence"/>
</dbReference>
<comment type="caution">
    <text evidence="2">The sequence shown here is derived from an EMBL/GenBank/DDBJ whole genome shotgun (WGS) entry which is preliminary data.</text>
</comment>
<feature type="region of interest" description="Disordered" evidence="1">
    <location>
        <begin position="124"/>
        <end position="150"/>
    </location>
</feature>
<keyword evidence="3" id="KW-1185">Reference proteome</keyword>
<sequence length="150" mass="16215">MKVRREIASIPKRSATQTWTAIVDLITGAGTIDKKTLESAASIMESLIADEQPAKKPIVVKGVGSRLVIYLLYGEDAMEADLSVDKLSWNPTAGDWSMSAPSDPEDVDWMNKALKDRAPRIKVQDVNAASDDEESASGAQAVKIDWGALN</sequence>